<dbReference type="AlphaFoldDB" id="A0A0H5PYY1"/>
<sequence>MNKQQQTALNMARFIKSQSLTLLEKLDALDADEQATMCERLHELAEELQNSIQTHFEAQYGIGVEQP</sequence>
<proteinExistence type="predicted"/>
<geneLocation type="plasmid" evidence="1">
    <name>pRGRH0410</name>
</geneLocation>
<dbReference type="InterPro" id="IPR035962">
    <property type="entry name" value="Rop-like_sf"/>
</dbReference>
<reference evidence="1" key="2">
    <citation type="submission" date="2015-07" db="EMBL/GenBank/DDBJ databases">
        <title>Plasmids, circular viruses and viroids from rat gut.</title>
        <authorList>
            <person name="Jorgensen T.J."/>
            <person name="Hansen M.A."/>
            <person name="Xu Z."/>
            <person name="Tabak M.A."/>
            <person name="Sorensen S.J."/>
            <person name="Hansen L.H."/>
        </authorList>
    </citation>
    <scope>NUCLEOTIDE SEQUENCE</scope>
    <source>
        <plasmid evidence="1">pRGRH0410</plasmid>
    </source>
</reference>
<dbReference type="EMBL" id="LN853056">
    <property type="protein sequence ID" value="CRY94936.1"/>
    <property type="molecule type" value="Genomic_DNA"/>
</dbReference>
<keyword evidence="1" id="KW-0614">Plasmid</keyword>
<organism evidence="1">
    <name type="scientific">uncultured prokaryote</name>
    <dbReference type="NCBI Taxonomy" id="198431"/>
    <lineage>
        <taxon>unclassified sequences</taxon>
        <taxon>environmental samples</taxon>
    </lineage>
</organism>
<protein>
    <recommendedName>
        <fullName evidence="2">Rop family plasmid primer RNA-binding protein</fullName>
    </recommendedName>
</protein>
<dbReference type="Pfam" id="PF01815">
    <property type="entry name" value="Rop"/>
    <property type="match status" value="1"/>
</dbReference>
<accession>A0A0H5PYY1</accession>
<dbReference type="PRINTS" id="PR00835">
    <property type="entry name" value="ROPREGULATRY"/>
</dbReference>
<dbReference type="PIRSF" id="PIRSF003229">
    <property type="entry name" value="Rop_reg"/>
    <property type="match status" value="1"/>
</dbReference>
<evidence type="ECO:0000313" key="1">
    <source>
        <dbReference type="EMBL" id="CRY94936.1"/>
    </source>
</evidence>
<name>A0A0H5PYY1_9ZZZZ</name>
<evidence type="ECO:0008006" key="2">
    <source>
        <dbReference type="Google" id="ProtNLM"/>
    </source>
</evidence>
<dbReference type="SUPFAM" id="SSF47380">
    <property type="entry name" value="ROP protein"/>
    <property type="match status" value="1"/>
</dbReference>
<reference evidence="1" key="1">
    <citation type="submission" date="2015-06" db="EMBL/GenBank/DDBJ databases">
        <authorList>
            <person name="Joergensen T."/>
        </authorList>
    </citation>
    <scope>NUCLEOTIDE SEQUENCE</scope>
    <source>
        <plasmid evidence="1">pRGRH0410</plasmid>
    </source>
</reference>
<dbReference type="Gene3D" id="1.10.287.230">
    <property type="match status" value="1"/>
</dbReference>
<dbReference type="InterPro" id="IPR000769">
    <property type="entry name" value="Regulatory_Rop"/>
</dbReference>